<dbReference type="EMBL" id="VNHS01000001">
    <property type="protein sequence ID" value="TYP79412.1"/>
    <property type="molecule type" value="Genomic_DNA"/>
</dbReference>
<dbReference type="PROSITE" id="PS00041">
    <property type="entry name" value="HTH_ARAC_FAMILY_1"/>
    <property type="match status" value="1"/>
</dbReference>
<dbReference type="InterPro" id="IPR018060">
    <property type="entry name" value="HTH_AraC"/>
</dbReference>
<dbReference type="PROSITE" id="PS01124">
    <property type="entry name" value="HTH_ARAC_FAMILY_2"/>
    <property type="match status" value="1"/>
</dbReference>
<dbReference type="PANTHER" id="PTHR43280">
    <property type="entry name" value="ARAC-FAMILY TRANSCRIPTIONAL REGULATOR"/>
    <property type="match status" value="1"/>
</dbReference>
<evidence type="ECO:0000256" key="1">
    <source>
        <dbReference type="ARBA" id="ARBA00023015"/>
    </source>
</evidence>
<dbReference type="Proteomes" id="UP000323257">
    <property type="component" value="Unassembled WGS sequence"/>
</dbReference>
<feature type="domain" description="HTH araC/xylS-type" evidence="5">
    <location>
        <begin position="643"/>
        <end position="741"/>
    </location>
</feature>
<keyword evidence="3" id="KW-0804">Transcription</keyword>
<keyword evidence="2" id="KW-0238">DNA-binding</keyword>
<keyword evidence="4" id="KW-0812">Transmembrane</keyword>
<protein>
    <submittedName>
        <fullName evidence="6">Helix-turn-helix protein</fullName>
    </submittedName>
</protein>
<evidence type="ECO:0000313" key="7">
    <source>
        <dbReference type="Proteomes" id="UP000323257"/>
    </source>
</evidence>
<evidence type="ECO:0000259" key="5">
    <source>
        <dbReference type="PROSITE" id="PS01124"/>
    </source>
</evidence>
<feature type="transmembrane region" description="Helical" evidence="4">
    <location>
        <begin position="23"/>
        <end position="44"/>
    </location>
</feature>
<feature type="transmembrane region" description="Helical" evidence="4">
    <location>
        <begin position="293"/>
        <end position="315"/>
    </location>
</feature>
<dbReference type="InterPro" id="IPR018062">
    <property type="entry name" value="HTH_AraC-typ_CS"/>
</dbReference>
<evidence type="ECO:0000256" key="2">
    <source>
        <dbReference type="ARBA" id="ARBA00023125"/>
    </source>
</evidence>
<evidence type="ECO:0000256" key="3">
    <source>
        <dbReference type="ARBA" id="ARBA00023163"/>
    </source>
</evidence>
<dbReference type="PANTHER" id="PTHR43280:SF28">
    <property type="entry name" value="HTH-TYPE TRANSCRIPTIONAL ACTIVATOR RHAS"/>
    <property type="match status" value="1"/>
</dbReference>
<dbReference type="Gene3D" id="1.10.10.60">
    <property type="entry name" value="Homeodomain-like"/>
    <property type="match status" value="2"/>
</dbReference>
<dbReference type="SUPFAM" id="SSF46689">
    <property type="entry name" value="Homeodomain-like"/>
    <property type="match status" value="2"/>
</dbReference>
<dbReference type="AlphaFoldDB" id="A0A5S5CI64"/>
<keyword evidence="1" id="KW-0805">Transcription regulation</keyword>
<dbReference type="SMART" id="SM00342">
    <property type="entry name" value="HTH_ARAC"/>
    <property type="match status" value="1"/>
</dbReference>
<dbReference type="RefSeq" id="WP_187433984.1">
    <property type="nucleotide sequence ID" value="NZ_VNHS01000001.1"/>
</dbReference>
<keyword evidence="7" id="KW-1185">Reference proteome</keyword>
<reference evidence="6 7" key="1">
    <citation type="submission" date="2019-07" db="EMBL/GenBank/DDBJ databases">
        <title>Genomic Encyclopedia of Type Strains, Phase III (KMG-III): the genomes of soil and plant-associated and newly described type strains.</title>
        <authorList>
            <person name="Whitman W."/>
        </authorList>
    </citation>
    <scope>NUCLEOTIDE SEQUENCE [LARGE SCALE GENOMIC DNA]</scope>
    <source>
        <strain evidence="6 7">BL24</strain>
    </source>
</reference>
<dbReference type="InterPro" id="IPR020449">
    <property type="entry name" value="Tscrpt_reg_AraC-type_HTH"/>
</dbReference>
<name>A0A5S5CI64_9BACL</name>
<proteinExistence type="predicted"/>
<keyword evidence="4" id="KW-0472">Membrane</keyword>
<evidence type="ECO:0000313" key="6">
    <source>
        <dbReference type="EMBL" id="TYP79412.1"/>
    </source>
</evidence>
<dbReference type="Pfam" id="PF12833">
    <property type="entry name" value="HTH_18"/>
    <property type="match status" value="1"/>
</dbReference>
<dbReference type="InterPro" id="IPR009057">
    <property type="entry name" value="Homeodomain-like_sf"/>
</dbReference>
<accession>A0A5S5CI64</accession>
<evidence type="ECO:0000256" key="4">
    <source>
        <dbReference type="SAM" id="Phobius"/>
    </source>
</evidence>
<keyword evidence="4" id="KW-1133">Transmembrane helix</keyword>
<sequence>MSFRISLKKILSGWRLKEYTSSLFIRLLLGFTVVISLMAAFIWYSVIFYRESLQEEVISHNTLNLQKTSENYDRLIDSIRSSILTFSLELEGTQDEFVNYTSAVSTMKKIRLLVSNRALYLDNLILMNKNSGFAIEKSRGTDIETMFDRYYTSADYSAAFWKDQLSQTDKFRLLPESVFVEQGVNSWIEQKTLLPIMLRNEGLPSYDLLAMVDADQMYKELGQSVNEYFFILNEQGRTIYTSSKPDVISFPELPGPSGYVMKDKVYYFYKKGENGLTYVHLLPDRTISSQIRWNYSFVLLLVLTITFSVIVSLLISVRLNAPVKRIINAIQMWNVPFHVESGIKEFNIIHHKINDILQSHRDIHQDMSDKESLLRHYAYSNMLKKIRFQDESSLTSITEDRSFVLLLFQVSYKSNLSLLNVQEERATSFIREYVNRIIAQTYAESITFQMEMDQIVSIVFTDRNDPLIAQTLEHARHMLETEREYCFFTLTASQGTENWNEAYQTGLSQLKKRKFGIETQIVSADTSQEEEAGLSQVQEEELEANLHSGNAAASLQIVRRVLSKMSKRGQTSQSVLQFAESVILRTHKSLQQRHIDPDPARIAITELPSCYTYEHLDEILSIMIERSSKLVREIMDKRDHIIDFVYDYLEQHYDKDITLDTIADKLNISRGYLSRYFKEKTGEYFVDYVNSVRINKVKKLLLRPDIRIQDAAQSVGYQNVNSFNRMFKKLTGFTPTEFRKNEQQ</sequence>
<gene>
    <name evidence="6" type="ORF">BCM02_101530</name>
</gene>
<organism evidence="6 7">
    <name type="scientific">Paenibacillus methanolicus</name>
    <dbReference type="NCBI Taxonomy" id="582686"/>
    <lineage>
        <taxon>Bacteria</taxon>
        <taxon>Bacillati</taxon>
        <taxon>Bacillota</taxon>
        <taxon>Bacilli</taxon>
        <taxon>Bacillales</taxon>
        <taxon>Paenibacillaceae</taxon>
        <taxon>Paenibacillus</taxon>
    </lineage>
</organism>
<dbReference type="GO" id="GO:0043565">
    <property type="term" value="F:sequence-specific DNA binding"/>
    <property type="evidence" value="ECO:0007669"/>
    <property type="project" value="InterPro"/>
</dbReference>
<dbReference type="PRINTS" id="PR00032">
    <property type="entry name" value="HTHARAC"/>
</dbReference>
<dbReference type="GO" id="GO:0003700">
    <property type="term" value="F:DNA-binding transcription factor activity"/>
    <property type="evidence" value="ECO:0007669"/>
    <property type="project" value="InterPro"/>
</dbReference>
<comment type="caution">
    <text evidence="6">The sequence shown here is derived from an EMBL/GenBank/DDBJ whole genome shotgun (WGS) entry which is preliminary data.</text>
</comment>